<evidence type="ECO:0000256" key="10">
    <source>
        <dbReference type="HAMAP-Rule" id="MF_01464"/>
    </source>
</evidence>
<dbReference type="InterPro" id="IPR005665">
    <property type="entry name" value="SecF_bac"/>
</dbReference>
<evidence type="ECO:0000256" key="9">
    <source>
        <dbReference type="HAMAP-Rule" id="MF_01463"/>
    </source>
</evidence>
<feature type="transmembrane region" description="Helical" evidence="9">
    <location>
        <begin position="879"/>
        <end position="899"/>
    </location>
</feature>
<dbReference type="InterPro" id="IPR022646">
    <property type="entry name" value="SecD/SecF_CS"/>
</dbReference>
<dbReference type="Pfam" id="PF07549">
    <property type="entry name" value="Sec_GG"/>
    <property type="match status" value="2"/>
</dbReference>
<dbReference type="EMBL" id="RJJX01000022">
    <property type="protein sequence ID" value="RUT73407.1"/>
    <property type="molecule type" value="Genomic_DNA"/>
</dbReference>
<dbReference type="GO" id="GO:0043952">
    <property type="term" value="P:protein transport by the Sec complex"/>
    <property type="evidence" value="ECO:0007669"/>
    <property type="project" value="UniProtKB-UniRule"/>
</dbReference>
<feature type="transmembrane region" description="Helical" evidence="9">
    <location>
        <begin position="954"/>
        <end position="978"/>
    </location>
</feature>
<dbReference type="InterPro" id="IPR048631">
    <property type="entry name" value="SecD_1st"/>
</dbReference>
<accession>A0A434AGB8</accession>
<feature type="transmembrane region" description="Helical" evidence="9">
    <location>
        <begin position="537"/>
        <end position="554"/>
    </location>
</feature>
<evidence type="ECO:0000256" key="3">
    <source>
        <dbReference type="ARBA" id="ARBA00022475"/>
    </source>
</evidence>
<feature type="domain" description="Protein export membrane protein SecD/SecF C-terminal" evidence="11">
    <location>
        <begin position="486"/>
        <end position="653"/>
    </location>
</feature>
<comment type="caution">
    <text evidence="9">Lacks conserved residue(s) required for the propagation of feature annotation.</text>
</comment>
<feature type="transmembrane region" description="Helical" evidence="9">
    <location>
        <begin position="688"/>
        <end position="706"/>
    </location>
</feature>
<dbReference type="InterPro" id="IPR022813">
    <property type="entry name" value="SecD/SecF_arch_bac"/>
</dbReference>
<sequence length="993" mass="109084">MRNKGAIRLLAIVFALVSLYQLTFTYVTRKVEKEAQEYGVGDIKKEQAYLDSIKGEEVYNFLWLKKYTYKECKDLELNLGLDLKGGMNVTMEVSVVDIIKAMANNSKDKTFVAAIRQAKKMQANSQEDFVTLFGKAFEQIDPNAQLSSPDIFGTLEMKDKIPFGASNKEVLKVIKKETDDAIDNTYNILRSRIDRFGVAQPNIQKADVSGRIIIELPGIKDAARVRKLLQGTASLEFWETYTNDEVVPYLNAANQKLVEINSVAAEKVDTTTTKKDVKKETKEDDTALLDKIEKEGTQDSVANLQNEKEIAKKYPLYSILRPQRGSSKAVVGMSHIKDTARVNRLLAMPAVKSTLPRNMKFFWGVKPIDKGGNIFELFAIKVTSRDGKAPLDGDVVTSAREQINQNKASAEVSMSMNGEGAKIWARLTKDNVNRAIAIVLDGYVYSAPNVISEIKGGQSSISGDFTIPEAKDLANILKSGKLPAPAHIIADEVVGPSLGKESIQKGMYSFIIAFALVLIYMLFFYSKGAGLTANIALIANLFFIFGVLASLGAVLTLPGIAGIVLTIGMSVDANVLIYERIQEELKSGKGLNLAVTDGYSNAYSAIIDGNITTLLTGIILYLFGEGPIKGFATTLVIGIFSSLFAAIFITRIIIEGSLSRNKKVTFTTRFTDSWLRNAGIKFLEKRKIFYVISGIALVLSIGSLVTRGLNQGIDFTGGRTYVVAFDQDVSVEAVAKSLATVYGHTPEVKTFGGNNQVKISTKYKIEESGNEVDDEVEGLLFKGLKPYLADGTTKAMFLENNRKMSQKVGPTIADDIRQSAVWSILFALIVIFLYIMFRFANWQYGLGAVVALAHDSIIVLGVFSLFYGRLPFSLEVDQAFIAAILTVVGYSINDTVVVFDRIREYIGLHPKKDRVEVVDSALNSTLRRTFSTSLSTMVVLLAIFLFGGTSIQGFTFALLVGVIVGTYSSLFIATPIAYDTSLRVEKTVAKKKH</sequence>
<dbReference type="GO" id="GO:0065002">
    <property type="term" value="P:intracellular protein transmembrane transport"/>
    <property type="evidence" value="ECO:0007669"/>
    <property type="project" value="UniProtKB-UniRule"/>
</dbReference>
<feature type="transmembrane region" description="Helical" evidence="9">
    <location>
        <begin position="930"/>
        <end position="948"/>
    </location>
</feature>
<dbReference type="Proteomes" id="UP000282985">
    <property type="component" value="Unassembled WGS sequence"/>
</dbReference>
<evidence type="ECO:0000256" key="7">
    <source>
        <dbReference type="ARBA" id="ARBA00023010"/>
    </source>
</evidence>
<dbReference type="NCBIfam" id="TIGR00966">
    <property type="entry name" value="transloc_SecF"/>
    <property type="match status" value="1"/>
</dbReference>
<keyword evidence="7 9" id="KW-0811">Translocation</keyword>
<feature type="transmembrane region" description="Helical" evidence="9">
    <location>
        <begin position="844"/>
        <end position="867"/>
    </location>
</feature>
<dbReference type="FunFam" id="1.20.1640.10:FF:000004">
    <property type="entry name" value="Protein translocase subunit SecD"/>
    <property type="match status" value="1"/>
</dbReference>
<dbReference type="Gene3D" id="1.20.1640.10">
    <property type="entry name" value="Multidrug efflux transporter AcrB transmembrane domain"/>
    <property type="match status" value="2"/>
</dbReference>
<evidence type="ECO:0000256" key="6">
    <source>
        <dbReference type="ARBA" id="ARBA00022989"/>
    </source>
</evidence>
<dbReference type="NCBIfam" id="TIGR01129">
    <property type="entry name" value="secD"/>
    <property type="match status" value="1"/>
</dbReference>
<keyword evidence="8 9" id="KW-0472">Membrane</keyword>
<organism evidence="14 15">
    <name type="scientific">Ancylomarina longa</name>
    <dbReference type="NCBI Taxonomy" id="2487017"/>
    <lineage>
        <taxon>Bacteria</taxon>
        <taxon>Pseudomonadati</taxon>
        <taxon>Bacteroidota</taxon>
        <taxon>Bacteroidia</taxon>
        <taxon>Marinilabiliales</taxon>
        <taxon>Marinifilaceae</taxon>
        <taxon>Ancylomarina</taxon>
    </lineage>
</organism>
<comment type="subunit">
    <text evidence="9">Forms a complex with SecF. Part of the essential Sec protein translocation apparatus which comprises SecA, SecYEG and auxiliary proteins SecDF. Other proteins may also be involved.</text>
</comment>
<dbReference type="SUPFAM" id="SSF82866">
    <property type="entry name" value="Multidrug efflux transporter AcrB transmembrane domain"/>
    <property type="match status" value="2"/>
</dbReference>
<dbReference type="GO" id="GO:0015450">
    <property type="term" value="F:protein-transporting ATPase activity"/>
    <property type="evidence" value="ECO:0007669"/>
    <property type="project" value="InterPro"/>
</dbReference>
<evidence type="ECO:0000259" key="13">
    <source>
        <dbReference type="Pfam" id="PF22599"/>
    </source>
</evidence>
<feature type="transmembrane region" description="Helical" evidence="9">
    <location>
        <begin position="820"/>
        <end position="837"/>
    </location>
</feature>
<evidence type="ECO:0000259" key="12">
    <source>
        <dbReference type="Pfam" id="PF21760"/>
    </source>
</evidence>
<feature type="transmembrane region" description="Helical" evidence="9">
    <location>
        <begin position="630"/>
        <end position="654"/>
    </location>
</feature>
<dbReference type="HAMAP" id="MF_01463_B">
    <property type="entry name" value="SecD_B"/>
    <property type="match status" value="1"/>
</dbReference>
<dbReference type="InterPro" id="IPR055344">
    <property type="entry name" value="SecD_SecF_C_bact"/>
</dbReference>
<comment type="similarity">
    <text evidence="10">Belongs to the SecD/SecF family. SecF subfamily.</text>
</comment>
<keyword evidence="4 9" id="KW-0812">Transmembrane</keyword>
<feature type="transmembrane region" description="Helical" evidence="9">
    <location>
        <begin position="560"/>
        <end position="581"/>
    </location>
</feature>
<comment type="caution">
    <text evidence="14">The sequence shown here is derived from an EMBL/GenBank/DDBJ whole genome shotgun (WGS) entry which is preliminary data.</text>
</comment>
<dbReference type="Gene3D" id="3.30.70.3220">
    <property type="match status" value="1"/>
</dbReference>
<evidence type="ECO:0000256" key="4">
    <source>
        <dbReference type="ARBA" id="ARBA00022692"/>
    </source>
</evidence>
<keyword evidence="3 9" id="KW-1003">Cell membrane</keyword>
<proteinExistence type="inferred from homology"/>
<evidence type="ECO:0000313" key="15">
    <source>
        <dbReference type="Proteomes" id="UP000282985"/>
    </source>
</evidence>
<dbReference type="InterPro" id="IPR048634">
    <property type="entry name" value="SecD_SecF_C"/>
</dbReference>
<dbReference type="Gene3D" id="3.30.1360.200">
    <property type="match status" value="1"/>
</dbReference>
<feature type="domain" description="SecDF P1 head subdomain" evidence="13">
    <location>
        <begin position="388"/>
        <end position="484"/>
    </location>
</feature>
<feature type="transmembrane region" description="Helical" evidence="9">
    <location>
        <begin position="506"/>
        <end position="525"/>
    </location>
</feature>
<dbReference type="RefSeq" id="WP_127344522.1">
    <property type="nucleotide sequence ID" value="NZ_RJJX01000022.1"/>
</dbReference>
<evidence type="ECO:0000256" key="5">
    <source>
        <dbReference type="ARBA" id="ARBA00022927"/>
    </source>
</evidence>
<evidence type="ECO:0000256" key="1">
    <source>
        <dbReference type="ARBA" id="ARBA00004651"/>
    </source>
</evidence>
<evidence type="ECO:0000256" key="2">
    <source>
        <dbReference type="ARBA" id="ARBA00022448"/>
    </source>
</evidence>
<comment type="function">
    <text evidence="9">Part of the Sec protein translocase complex. Interacts with the SecYEG preprotein conducting channel. SecDF uses the proton motive force (PMF) to complete protein translocation after the ATP-dependent function of SecA.</text>
</comment>
<dbReference type="AlphaFoldDB" id="A0A434AGB8"/>
<dbReference type="HAMAP" id="MF_01464_B">
    <property type="entry name" value="SecF_B"/>
    <property type="match status" value="1"/>
</dbReference>
<protein>
    <recommendedName>
        <fullName evidence="9 10">Multifunctional fusion protein</fullName>
    </recommendedName>
    <domain>
        <recommendedName>
            <fullName evidence="9">Protein translocase subunit SecD</fullName>
        </recommendedName>
    </domain>
    <domain>
        <recommendedName>
            <fullName evidence="10">Protein-export membrane protein SecF</fullName>
        </recommendedName>
    </domain>
</protein>
<keyword evidence="6 9" id="KW-1133">Transmembrane helix</keyword>
<gene>
    <name evidence="9" type="primary">secD</name>
    <name evidence="10" type="synonym">secF</name>
    <name evidence="14" type="ORF">DLK05_13645</name>
</gene>
<evidence type="ECO:0000256" key="8">
    <source>
        <dbReference type="ARBA" id="ARBA00023136"/>
    </source>
</evidence>
<dbReference type="PANTHER" id="PTHR30081:SF1">
    <property type="entry name" value="PROTEIN TRANSLOCASE SUBUNIT SECD"/>
    <property type="match status" value="1"/>
</dbReference>
<dbReference type="GO" id="GO:0006605">
    <property type="term" value="P:protein targeting"/>
    <property type="evidence" value="ECO:0007669"/>
    <property type="project" value="UniProtKB-UniRule"/>
</dbReference>
<dbReference type="OrthoDB" id="9805019at2"/>
<keyword evidence="15" id="KW-1185">Reference proteome</keyword>
<dbReference type="InterPro" id="IPR054384">
    <property type="entry name" value="SecDF_P1_head"/>
</dbReference>
<feature type="domain" description="Protein export membrane protein SecD/SecF C-terminal" evidence="11">
    <location>
        <begin position="798"/>
        <end position="980"/>
    </location>
</feature>
<keyword evidence="5 9" id="KW-0653">Protein transport</keyword>
<comment type="subunit">
    <text evidence="10">Forms a complex with SecD. Part of the essential Sec protein translocation apparatus which comprises SecA, SecYEG and auxiliary proteins SecDF. Other proteins may also be involved.</text>
</comment>
<dbReference type="NCBIfam" id="NF009585">
    <property type="entry name" value="PRK13024.1-5"/>
    <property type="match status" value="1"/>
</dbReference>
<comment type="similarity">
    <text evidence="9">Belongs to the SecD/SecF family. SecD subfamily.</text>
</comment>
<keyword evidence="2 9" id="KW-0813">Transport</keyword>
<dbReference type="InterPro" id="IPR022645">
    <property type="entry name" value="SecD/SecF_bac"/>
</dbReference>
<dbReference type="Pfam" id="PF21760">
    <property type="entry name" value="SecD_1st"/>
    <property type="match status" value="1"/>
</dbReference>
<dbReference type="GO" id="GO:0005886">
    <property type="term" value="C:plasma membrane"/>
    <property type="evidence" value="ECO:0007669"/>
    <property type="project" value="UniProtKB-SubCell"/>
</dbReference>
<dbReference type="NCBIfam" id="TIGR00916">
    <property type="entry name" value="2A0604s01"/>
    <property type="match status" value="2"/>
</dbReference>
<name>A0A434AGB8_9BACT</name>
<dbReference type="Pfam" id="PF02355">
    <property type="entry name" value="SecD_SecF_C"/>
    <property type="match status" value="2"/>
</dbReference>
<reference evidence="14 15" key="1">
    <citation type="submission" date="2018-11" db="EMBL/GenBank/DDBJ databases">
        <title>Parancylomarina longa gen. nov., sp. nov., isolated from sediments of southern Okinawa.</title>
        <authorList>
            <person name="Fu T."/>
        </authorList>
    </citation>
    <scope>NUCLEOTIDE SEQUENCE [LARGE SCALE GENOMIC DNA]</scope>
    <source>
        <strain evidence="14 15">T3-2 S1-C</strain>
    </source>
</reference>
<feature type="domain" description="Protein translocase subunit SecDF P1" evidence="12">
    <location>
        <begin position="183"/>
        <end position="239"/>
    </location>
</feature>
<comment type="subcellular location">
    <subcellularLocation>
        <location evidence="1 9">Cell membrane</location>
        <topology evidence="1 9">Multi-pass membrane protein</topology>
    </subcellularLocation>
</comment>
<dbReference type="Pfam" id="PF22599">
    <property type="entry name" value="SecDF_P1_head"/>
    <property type="match status" value="1"/>
</dbReference>
<evidence type="ECO:0000313" key="14">
    <source>
        <dbReference type="EMBL" id="RUT73407.1"/>
    </source>
</evidence>
<dbReference type="InterPro" id="IPR005791">
    <property type="entry name" value="SecD"/>
</dbReference>
<dbReference type="PANTHER" id="PTHR30081">
    <property type="entry name" value="PROTEIN-EXPORT MEMBRANE PROTEIN SEC"/>
    <property type="match status" value="1"/>
</dbReference>
<feature type="transmembrane region" description="Helical" evidence="9">
    <location>
        <begin position="602"/>
        <end position="624"/>
    </location>
</feature>
<evidence type="ECO:0000259" key="11">
    <source>
        <dbReference type="Pfam" id="PF02355"/>
    </source>
</evidence>
<dbReference type="PRINTS" id="PR01755">
    <property type="entry name" value="SECFTRNLCASE"/>
</dbReference>